<dbReference type="InterPro" id="IPR003653">
    <property type="entry name" value="Peptidase_C48_C"/>
</dbReference>
<keyword evidence="2" id="KW-0645">Protease</keyword>
<protein>
    <submittedName>
        <fullName evidence="8">Ubiquitin-like protease family profile domain-containing protein</fullName>
    </submittedName>
</protein>
<dbReference type="Gene3D" id="3.40.395.10">
    <property type="entry name" value="Adenoviral Proteinase, Chain A"/>
    <property type="match status" value="1"/>
</dbReference>
<proteinExistence type="inferred from homology"/>
<keyword evidence="3" id="KW-0378">Hydrolase</keyword>
<sequence>MDDIITIDELSPQYLRPKIGSHKGVAKLDVIAQDYANSQITDFSWARDTHITNYLSLLIDVEDVQDTVAFTAPELIQRLTKENMGDRIRSFITNLKSSTVKLFIVVCMNQHWTFFYFNKNSATLDYYDPLNGGPPGENLIAIGRIIITEAFGLTEIHFRIIIIPSFLKQIDNYNCGFYCIFYIQKLVKNEPLEATLNFNILQIRNKIKEIFEEITEKCEIPYEKFGTIKTTTSVQKENTPKIDESDNIKNDTCTVMHYKNSQKRTKSHSPVTHVDEQGPSTPKKPSLFNLSLMPRSNINADTQKNNFSQDLIEFKTDDIRKTEISASEDDTLHLSPKDLSSKRLEATRKRIAKKEKRKNLAKERGEASAKAKKFRQTSHHDPENPPIQILQSPLKTANYLTPPNIPPFKPSGASSLPPKLSPMIKANEKKKSEERLIEDLRNVVSIVINENIELKKSKEELTENLINEKRKSTEYANINRNLSNKLERRVLHIPLPKSLYPTLTSQGKGAVAVRIKKLLEENNPLYTEVDWNEILKKAFPGLLQQFCFNPEETAEFQLQSGLTRRKMEKVRKMFKNKCGWDVFASRKAVALFRKNLKNECVLTFFDEEEIVGAVLSDVVEAITIRVRRQKKSGTFTLNANEKLPICIVEDKGDAYTSIGIILGSLLKRNSPDATLFCGIYKGNESRRNLIIAFDGSF</sequence>
<dbReference type="Pfam" id="PF06918">
    <property type="entry name" value="DUF1280"/>
    <property type="match status" value="1"/>
</dbReference>
<feature type="region of interest" description="Disordered" evidence="5">
    <location>
        <begin position="260"/>
        <end position="286"/>
    </location>
</feature>
<evidence type="ECO:0000256" key="3">
    <source>
        <dbReference type="ARBA" id="ARBA00022801"/>
    </source>
</evidence>
<feature type="region of interest" description="Disordered" evidence="5">
    <location>
        <begin position="400"/>
        <end position="421"/>
    </location>
</feature>
<feature type="region of interest" description="Disordered" evidence="5">
    <location>
        <begin position="353"/>
        <end position="387"/>
    </location>
</feature>
<dbReference type="Proteomes" id="UP000887577">
    <property type="component" value="Unplaced"/>
</dbReference>
<dbReference type="PROSITE" id="PS50600">
    <property type="entry name" value="ULP_PROTEASE"/>
    <property type="match status" value="1"/>
</dbReference>
<organism evidence="7 8">
    <name type="scientific">Panagrolaimus superbus</name>
    <dbReference type="NCBI Taxonomy" id="310955"/>
    <lineage>
        <taxon>Eukaryota</taxon>
        <taxon>Metazoa</taxon>
        <taxon>Ecdysozoa</taxon>
        <taxon>Nematoda</taxon>
        <taxon>Chromadorea</taxon>
        <taxon>Rhabditida</taxon>
        <taxon>Tylenchina</taxon>
        <taxon>Panagrolaimomorpha</taxon>
        <taxon>Panagrolaimoidea</taxon>
        <taxon>Panagrolaimidae</taxon>
        <taxon>Panagrolaimus</taxon>
    </lineage>
</organism>
<dbReference type="InterPro" id="IPR038765">
    <property type="entry name" value="Papain-like_cys_pep_sf"/>
</dbReference>
<evidence type="ECO:0000256" key="5">
    <source>
        <dbReference type="SAM" id="MobiDB-lite"/>
    </source>
</evidence>
<dbReference type="GO" id="GO:0008234">
    <property type="term" value="F:cysteine-type peptidase activity"/>
    <property type="evidence" value="ECO:0007669"/>
    <property type="project" value="InterPro"/>
</dbReference>
<evidence type="ECO:0000256" key="1">
    <source>
        <dbReference type="ARBA" id="ARBA00005234"/>
    </source>
</evidence>
<dbReference type="InterPro" id="IPR009689">
    <property type="entry name" value="DUF1280"/>
</dbReference>
<feature type="coiled-coil region" evidence="4">
    <location>
        <begin position="423"/>
        <end position="471"/>
    </location>
</feature>
<evidence type="ECO:0000256" key="2">
    <source>
        <dbReference type="ARBA" id="ARBA00022670"/>
    </source>
</evidence>
<evidence type="ECO:0000256" key="4">
    <source>
        <dbReference type="SAM" id="Coils"/>
    </source>
</evidence>
<evidence type="ECO:0000313" key="8">
    <source>
        <dbReference type="WBParaSite" id="PSU_v2.g11401.t1"/>
    </source>
</evidence>
<dbReference type="WBParaSite" id="PSU_v2.g11401.t1">
    <property type="protein sequence ID" value="PSU_v2.g11401.t1"/>
    <property type="gene ID" value="PSU_v2.g11401"/>
</dbReference>
<feature type="domain" description="Ubiquitin-like protease family profile" evidence="6">
    <location>
        <begin position="28"/>
        <end position="186"/>
    </location>
</feature>
<name>A0A914XWQ8_9BILA</name>
<dbReference type="AlphaFoldDB" id="A0A914XWQ8"/>
<feature type="compositionally biased region" description="Basic and acidic residues" evidence="5">
    <location>
        <begin position="358"/>
        <end position="369"/>
    </location>
</feature>
<evidence type="ECO:0000313" key="7">
    <source>
        <dbReference type="Proteomes" id="UP000887577"/>
    </source>
</evidence>
<comment type="similarity">
    <text evidence="1">Belongs to the peptidase C48 family.</text>
</comment>
<reference evidence="8" key="1">
    <citation type="submission" date="2022-11" db="UniProtKB">
        <authorList>
            <consortium name="WormBaseParasite"/>
        </authorList>
    </citation>
    <scope>IDENTIFICATION</scope>
</reference>
<keyword evidence="4" id="KW-0175">Coiled coil</keyword>
<dbReference type="Pfam" id="PF02902">
    <property type="entry name" value="Peptidase_C48"/>
    <property type="match status" value="1"/>
</dbReference>
<accession>A0A914XWQ8</accession>
<keyword evidence="7" id="KW-1185">Reference proteome</keyword>
<evidence type="ECO:0000259" key="6">
    <source>
        <dbReference type="PROSITE" id="PS50600"/>
    </source>
</evidence>
<dbReference type="SUPFAM" id="SSF54001">
    <property type="entry name" value="Cysteine proteinases"/>
    <property type="match status" value="1"/>
</dbReference>
<dbReference type="GO" id="GO:0006508">
    <property type="term" value="P:proteolysis"/>
    <property type="evidence" value="ECO:0007669"/>
    <property type="project" value="UniProtKB-KW"/>
</dbReference>